<evidence type="ECO:0008006" key="3">
    <source>
        <dbReference type="Google" id="ProtNLM"/>
    </source>
</evidence>
<gene>
    <name evidence="1" type="ORF">HLB44_28365</name>
</gene>
<reference evidence="1 2" key="1">
    <citation type="submission" date="2020-05" db="EMBL/GenBank/DDBJ databases">
        <title>Aquincola sp. isolate from soil.</title>
        <authorList>
            <person name="Han J."/>
            <person name="Kim D.-U."/>
        </authorList>
    </citation>
    <scope>NUCLEOTIDE SEQUENCE [LARGE SCALE GENOMIC DNA]</scope>
    <source>
        <strain evidence="1 2">S2</strain>
    </source>
</reference>
<dbReference type="Proteomes" id="UP000737171">
    <property type="component" value="Unassembled WGS sequence"/>
</dbReference>
<sequence length="555" mass="55769">MRTRQATQPAAAAASPAPTPTALFDWAELTYPELFPTHEADRVLGAYTYRYYPGQQNHVAVAGTQVFVQGTVSGGGLLYVGEIDSFACLVNPNGCTPAARSCAAVASWTVGANTCTPNAQQIGDVASGASVAYSDATGPTRGSASYTCNDGTLAPKGNPVCEPAEALACNTAGLSWTVAGTNCVVNAGEPAQVPSAAAHVFKASAQAVGSARYGCANGVLALLGTASCVPPPPVVCRPENVTWTAGGSVCAADSVPAQIGDGGSFTFSDATGTATGSATFTCSAGTLVRNNGAVCEPVTHLVDSFGGDGGAADGGASGDGTAGDGAPIVGALVQVADRNGRRTSATTDGQGYFRVKLTGFVPPLLVRVTRPDGIVRHSISIQPLKPNGYIFIAVTGLTDRIASEVANAAGFPGAAGLTPALIEAHPNAVAAAVSAIRNNAVIRQALIDAGLDPASFDPLATPFRANGSGHDRVLDRIVVTTDASGSTLINRADCDAPKSWAVAGVVCTPDTGEETVVPNGGTIVHRDTIAPGTGGVGWACLKGVLQPPLQPSCRR</sequence>
<evidence type="ECO:0000313" key="2">
    <source>
        <dbReference type="Proteomes" id="UP000737171"/>
    </source>
</evidence>
<protein>
    <recommendedName>
        <fullName evidence="3">Carboxypeptidase regulatory-like domain-containing protein</fullName>
    </recommendedName>
</protein>
<comment type="caution">
    <text evidence="1">The sequence shown here is derived from an EMBL/GenBank/DDBJ whole genome shotgun (WGS) entry which is preliminary data.</text>
</comment>
<organism evidence="1 2">
    <name type="scientific">Pseudaquabacterium terrae</name>
    <dbReference type="NCBI Taxonomy" id="2732868"/>
    <lineage>
        <taxon>Bacteria</taxon>
        <taxon>Pseudomonadati</taxon>
        <taxon>Pseudomonadota</taxon>
        <taxon>Betaproteobacteria</taxon>
        <taxon>Burkholderiales</taxon>
        <taxon>Sphaerotilaceae</taxon>
        <taxon>Pseudaquabacterium</taxon>
    </lineage>
</organism>
<proteinExistence type="predicted"/>
<dbReference type="EMBL" id="JABRWJ010000009">
    <property type="protein sequence ID" value="NRF70926.1"/>
    <property type="molecule type" value="Genomic_DNA"/>
</dbReference>
<dbReference type="RefSeq" id="WP_173131002.1">
    <property type="nucleotide sequence ID" value="NZ_JABRWJ010000009.1"/>
</dbReference>
<evidence type="ECO:0000313" key="1">
    <source>
        <dbReference type="EMBL" id="NRF70926.1"/>
    </source>
</evidence>
<accession>A0ABX2EQL3</accession>
<keyword evidence="2" id="KW-1185">Reference proteome</keyword>
<name>A0ABX2EQL3_9BURK</name>